<evidence type="ECO:0000313" key="3">
    <source>
        <dbReference type="Proteomes" id="UP000215563"/>
    </source>
</evidence>
<dbReference type="PANTHER" id="PTHR44068">
    <property type="entry name" value="ZGC:194242"/>
    <property type="match status" value="1"/>
</dbReference>
<dbReference type="InterPro" id="IPR050447">
    <property type="entry name" value="Erg6_SMT_methyltransf"/>
</dbReference>
<sequence>MHSGRVSSGGSPLNQPIAKIDSLHEQACFEFYEGKRNDLINLLPGDDGFVHSHFAVTDFDHRVLDAPDDRREEEILRELHRIENLQVEALLDFLGPVDADQHVMDSGCGRGGTSFIVYDRHHCFVRGVDFSPYRLEFAGKIASQRKVEDRVTFHQSNMTGTPFADDTFDVVINNESQEHLESMDALCRENSRVLKPGGRFAVATWVADSWKTQQSEEVTAIDSHYRTRIHTRATYLRAMVNHSLIPIRLDDLTEAAIPYWQLRSESSHRSGVEPYFLSALGKRIMNYLFVIAEYQPGA</sequence>
<dbReference type="PANTHER" id="PTHR44068:SF11">
    <property type="entry name" value="GERANYL DIPHOSPHATE 2-C-METHYLTRANSFERASE"/>
    <property type="match status" value="1"/>
</dbReference>
<name>A0A229RL59_AMYAL</name>
<dbReference type="AlphaFoldDB" id="A0A229RL59"/>
<dbReference type="EMBL" id="NMQU01000076">
    <property type="protein sequence ID" value="OXM47383.1"/>
    <property type="molecule type" value="Genomic_DNA"/>
</dbReference>
<dbReference type="Proteomes" id="UP000215563">
    <property type="component" value="Unassembled WGS sequence"/>
</dbReference>
<dbReference type="InterPro" id="IPR029063">
    <property type="entry name" value="SAM-dependent_MTases_sf"/>
</dbReference>
<reference evidence="2 3" key="1">
    <citation type="submission" date="2017-07" db="EMBL/GenBank/DDBJ databases">
        <title>Amycolatopsis alba DSM 44262 Genome sequencing and assembly.</title>
        <authorList>
            <person name="Kaur N."/>
            <person name="Mayilraj S."/>
        </authorList>
    </citation>
    <scope>NUCLEOTIDE SEQUENCE [LARGE SCALE GENOMIC DNA]</scope>
    <source>
        <strain evidence="2 3">DSM 44262</strain>
    </source>
</reference>
<dbReference type="CDD" id="cd02440">
    <property type="entry name" value="AdoMet_MTases"/>
    <property type="match status" value="1"/>
</dbReference>
<keyword evidence="2" id="KW-0489">Methyltransferase</keyword>
<dbReference type="OrthoDB" id="3279989at2"/>
<accession>A0A229RL59</accession>
<keyword evidence="3" id="KW-1185">Reference proteome</keyword>
<dbReference type="SUPFAM" id="SSF53335">
    <property type="entry name" value="S-adenosyl-L-methionine-dependent methyltransferases"/>
    <property type="match status" value="1"/>
</dbReference>
<evidence type="ECO:0000313" key="2">
    <source>
        <dbReference type="EMBL" id="OXM47383.1"/>
    </source>
</evidence>
<comment type="caution">
    <text evidence="2">The sequence shown here is derived from an EMBL/GenBank/DDBJ whole genome shotgun (WGS) entry which is preliminary data.</text>
</comment>
<proteinExistence type="predicted"/>
<feature type="domain" description="Methyltransferase" evidence="1">
    <location>
        <begin position="99"/>
        <end position="216"/>
    </location>
</feature>
<keyword evidence="2" id="KW-0808">Transferase</keyword>
<protein>
    <submittedName>
        <fullName evidence="2">SAM-dependent methyltransferase</fullName>
    </submittedName>
</protein>
<organism evidence="2 3">
    <name type="scientific">Amycolatopsis alba DSM 44262</name>
    <dbReference type="NCBI Taxonomy" id="1125972"/>
    <lineage>
        <taxon>Bacteria</taxon>
        <taxon>Bacillati</taxon>
        <taxon>Actinomycetota</taxon>
        <taxon>Actinomycetes</taxon>
        <taxon>Pseudonocardiales</taxon>
        <taxon>Pseudonocardiaceae</taxon>
        <taxon>Amycolatopsis</taxon>
    </lineage>
</organism>
<dbReference type="Gene3D" id="3.40.50.150">
    <property type="entry name" value="Vaccinia Virus protein VP39"/>
    <property type="match status" value="1"/>
</dbReference>
<gene>
    <name evidence="2" type="ORF">CFP75_24415</name>
</gene>
<dbReference type="GO" id="GO:0032259">
    <property type="term" value="P:methylation"/>
    <property type="evidence" value="ECO:0007669"/>
    <property type="project" value="UniProtKB-KW"/>
</dbReference>
<dbReference type="InterPro" id="IPR025714">
    <property type="entry name" value="Methyltranfer_dom"/>
</dbReference>
<evidence type="ECO:0000259" key="1">
    <source>
        <dbReference type="Pfam" id="PF13847"/>
    </source>
</evidence>
<dbReference type="Pfam" id="PF13847">
    <property type="entry name" value="Methyltransf_31"/>
    <property type="match status" value="1"/>
</dbReference>
<dbReference type="GO" id="GO:0008168">
    <property type="term" value="F:methyltransferase activity"/>
    <property type="evidence" value="ECO:0007669"/>
    <property type="project" value="UniProtKB-KW"/>
</dbReference>